<gene>
    <name evidence="1" type="ORF">AMAG_18468</name>
</gene>
<sequence>MANPAAFEWYMEQLISSPAQRTQFLAAIEVPLVQSVLGTASSKARAQWERTTGLLFEDAVPLTVTAVDVVFDMSENTYAQFVESAIVMQNEAGTRSLYSFQPTTDRVKVATLMTAPKTPLRTPTAQQKDR</sequence>
<dbReference type="VEuPathDB" id="FungiDB:AMAG_18468"/>
<name>A0A0L0SC05_ALLM3</name>
<keyword evidence="2" id="KW-1185">Reference proteome</keyword>
<evidence type="ECO:0000313" key="2">
    <source>
        <dbReference type="Proteomes" id="UP000054350"/>
    </source>
</evidence>
<dbReference type="Proteomes" id="UP000054350">
    <property type="component" value="Unassembled WGS sequence"/>
</dbReference>
<dbReference type="AlphaFoldDB" id="A0A0L0SC05"/>
<dbReference type="EMBL" id="GG745335">
    <property type="protein sequence ID" value="KNE60088.1"/>
    <property type="molecule type" value="Genomic_DNA"/>
</dbReference>
<proteinExistence type="predicted"/>
<accession>A0A0L0SC05</accession>
<evidence type="ECO:0000313" key="1">
    <source>
        <dbReference type="EMBL" id="KNE60088.1"/>
    </source>
</evidence>
<reference evidence="2" key="2">
    <citation type="submission" date="2009-11" db="EMBL/GenBank/DDBJ databases">
        <title>The Genome Sequence of Allomyces macrogynus strain ATCC 38327.</title>
        <authorList>
            <consortium name="The Broad Institute Genome Sequencing Platform"/>
            <person name="Russ C."/>
            <person name="Cuomo C."/>
            <person name="Shea T."/>
            <person name="Young S.K."/>
            <person name="Zeng Q."/>
            <person name="Koehrsen M."/>
            <person name="Haas B."/>
            <person name="Borodovsky M."/>
            <person name="Guigo R."/>
            <person name="Alvarado L."/>
            <person name="Berlin A."/>
            <person name="Borenstein D."/>
            <person name="Chen Z."/>
            <person name="Engels R."/>
            <person name="Freedman E."/>
            <person name="Gellesch M."/>
            <person name="Goldberg J."/>
            <person name="Griggs A."/>
            <person name="Gujja S."/>
            <person name="Heiman D."/>
            <person name="Hepburn T."/>
            <person name="Howarth C."/>
            <person name="Jen D."/>
            <person name="Larson L."/>
            <person name="Lewis B."/>
            <person name="Mehta T."/>
            <person name="Park D."/>
            <person name="Pearson M."/>
            <person name="Roberts A."/>
            <person name="Saif S."/>
            <person name="Shenoy N."/>
            <person name="Sisk P."/>
            <person name="Stolte C."/>
            <person name="Sykes S."/>
            <person name="Walk T."/>
            <person name="White J."/>
            <person name="Yandava C."/>
            <person name="Burger G."/>
            <person name="Gray M.W."/>
            <person name="Holland P.W.H."/>
            <person name="King N."/>
            <person name="Lang F.B.F."/>
            <person name="Roger A.J."/>
            <person name="Ruiz-Trillo I."/>
            <person name="Lander E."/>
            <person name="Nusbaum C."/>
        </authorList>
    </citation>
    <scope>NUCLEOTIDE SEQUENCE [LARGE SCALE GENOMIC DNA]</scope>
    <source>
        <strain evidence="2">ATCC 38327</strain>
    </source>
</reference>
<protein>
    <submittedName>
        <fullName evidence="1">Uncharacterized protein</fullName>
    </submittedName>
</protein>
<organism evidence="1 2">
    <name type="scientific">Allomyces macrogynus (strain ATCC 38327)</name>
    <name type="common">Allomyces javanicus var. macrogynus</name>
    <dbReference type="NCBI Taxonomy" id="578462"/>
    <lineage>
        <taxon>Eukaryota</taxon>
        <taxon>Fungi</taxon>
        <taxon>Fungi incertae sedis</taxon>
        <taxon>Blastocladiomycota</taxon>
        <taxon>Blastocladiomycetes</taxon>
        <taxon>Blastocladiales</taxon>
        <taxon>Blastocladiaceae</taxon>
        <taxon>Allomyces</taxon>
    </lineage>
</organism>
<reference evidence="1 2" key="1">
    <citation type="submission" date="2009-11" db="EMBL/GenBank/DDBJ databases">
        <title>Annotation of Allomyces macrogynus ATCC 38327.</title>
        <authorList>
            <consortium name="The Broad Institute Genome Sequencing Platform"/>
            <person name="Russ C."/>
            <person name="Cuomo C."/>
            <person name="Burger G."/>
            <person name="Gray M.W."/>
            <person name="Holland P.W.H."/>
            <person name="King N."/>
            <person name="Lang F.B.F."/>
            <person name="Roger A.J."/>
            <person name="Ruiz-Trillo I."/>
            <person name="Young S.K."/>
            <person name="Zeng Q."/>
            <person name="Gargeya S."/>
            <person name="Fitzgerald M."/>
            <person name="Haas B."/>
            <person name="Abouelleil A."/>
            <person name="Alvarado L."/>
            <person name="Arachchi H.M."/>
            <person name="Berlin A."/>
            <person name="Chapman S.B."/>
            <person name="Gearin G."/>
            <person name="Goldberg J."/>
            <person name="Griggs A."/>
            <person name="Gujja S."/>
            <person name="Hansen M."/>
            <person name="Heiman D."/>
            <person name="Howarth C."/>
            <person name="Larimer J."/>
            <person name="Lui A."/>
            <person name="MacDonald P.J.P."/>
            <person name="McCowen C."/>
            <person name="Montmayeur A."/>
            <person name="Murphy C."/>
            <person name="Neiman D."/>
            <person name="Pearson M."/>
            <person name="Priest M."/>
            <person name="Roberts A."/>
            <person name="Saif S."/>
            <person name="Shea T."/>
            <person name="Sisk P."/>
            <person name="Stolte C."/>
            <person name="Sykes S."/>
            <person name="Wortman J."/>
            <person name="Nusbaum C."/>
            <person name="Birren B."/>
        </authorList>
    </citation>
    <scope>NUCLEOTIDE SEQUENCE [LARGE SCALE GENOMIC DNA]</scope>
    <source>
        <strain evidence="1 2">ATCC 38327</strain>
    </source>
</reference>